<name>A0A917W6J8_9ACTN</name>
<dbReference type="GO" id="GO:0005886">
    <property type="term" value="C:plasma membrane"/>
    <property type="evidence" value="ECO:0007669"/>
    <property type="project" value="TreeGrafter"/>
</dbReference>
<dbReference type="InterPro" id="IPR005548">
    <property type="entry name" value="Cell_div_FtsQ/DivIB_C"/>
</dbReference>
<evidence type="ECO:0000256" key="2">
    <source>
        <dbReference type="ARBA" id="ARBA00022475"/>
    </source>
</evidence>
<feature type="domain" description="POTRA" evidence="9">
    <location>
        <begin position="58"/>
        <end position="126"/>
    </location>
</feature>
<dbReference type="Pfam" id="PF03799">
    <property type="entry name" value="FtsQ_DivIB_C"/>
    <property type="match status" value="1"/>
</dbReference>
<evidence type="ECO:0000259" key="9">
    <source>
        <dbReference type="PROSITE" id="PS51779"/>
    </source>
</evidence>
<dbReference type="Gene3D" id="3.10.20.310">
    <property type="entry name" value="membrane protein fhac"/>
    <property type="match status" value="1"/>
</dbReference>
<proteinExistence type="predicted"/>
<keyword evidence="7" id="KW-0131">Cell cycle</keyword>
<evidence type="ECO:0000313" key="10">
    <source>
        <dbReference type="EMBL" id="GGL76084.1"/>
    </source>
</evidence>
<keyword evidence="6 8" id="KW-0472">Membrane</keyword>
<dbReference type="PANTHER" id="PTHR37820:SF1">
    <property type="entry name" value="CELL DIVISION PROTEIN FTSQ"/>
    <property type="match status" value="1"/>
</dbReference>
<comment type="subcellular location">
    <subcellularLocation>
        <location evidence="1">Membrane</location>
    </subcellularLocation>
</comment>
<evidence type="ECO:0000256" key="7">
    <source>
        <dbReference type="ARBA" id="ARBA00023306"/>
    </source>
</evidence>
<evidence type="ECO:0000256" key="4">
    <source>
        <dbReference type="ARBA" id="ARBA00022692"/>
    </source>
</evidence>
<evidence type="ECO:0000256" key="8">
    <source>
        <dbReference type="SAM" id="Phobius"/>
    </source>
</evidence>
<evidence type="ECO:0000256" key="3">
    <source>
        <dbReference type="ARBA" id="ARBA00022618"/>
    </source>
</evidence>
<keyword evidence="2" id="KW-1003">Cell membrane</keyword>
<reference evidence="10" key="1">
    <citation type="journal article" date="2014" name="Int. J. Syst. Evol. Microbiol.">
        <title>Complete genome sequence of Corynebacterium casei LMG S-19264T (=DSM 44701T), isolated from a smear-ripened cheese.</title>
        <authorList>
            <consortium name="US DOE Joint Genome Institute (JGI-PGF)"/>
            <person name="Walter F."/>
            <person name="Albersmeier A."/>
            <person name="Kalinowski J."/>
            <person name="Ruckert C."/>
        </authorList>
    </citation>
    <scope>NUCLEOTIDE SEQUENCE</scope>
    <source>
        <strain evidence="10">CGMCC 4.7306</strain>
    </source>
</reference>
<dbReference type="EMBL" id="BMMZ01000011">
    <property type="protein sequence ID" value="GGL76084.1"/>
    <property type="molecule type" value="Genomic_DNA"/>
</dbReference>
<keyword evidence="5 8" id="KW-1133">Transmembrane helix</keyword>
<keyword evidence="11" id="KW-1185">Reference proteome</keyword>
<accession>A0A917W6J8</accession>
<dbReference type="InterPro" id="IPR013685">
    <property type="entry name" value="POTRA_FtsQ_type"/>
</dbReference>
<dbReference type="AlphaFoldDB" id="A0A917W6J8"/>
<keyword evidence="3" id="KW-0132">Cell division</keyword>
<comment type="caution">
    <text evidence="10">The sequence shown here is derived from an EMBL/GenBank/DDBJ whole genome shotgun (WGS) entry which is preliminary data.</text>
</comment>
<keyword evidence="4 8" id="KW-0812">Transmembrane</keyword>
<dbReference type="PANTHER" id="PTHR37820">
    <property type="entry name" value="CELL DIVISION PROTEIN DIVIB"/>
    <property type="match status" value="1"/>
</dbReference>
<dbReference type="Pfam" id="PF08478">
    <property type="entry name" value="POTRA_1"/>
    <property type="match status" value="1"/>
</dbReference>
<evidence type="ECO:0000313" key="11">
    <source>
        <dbReference type="Proteomes" id="UP000613840"/>
    </source>
</evidence>
<dbReference type="InterPro" id="IPR050487">
    <property type="entry name" value="FtsQ_DivIB"/>
</dbReference>
<reference evidence="10" key="2">
    <citation type="submission" date="2020-09" db="EMBL/GenBank/DDBJ databases">
        <authorList>
            <person name="Sun Q."/>
            <person name="Zhou Y."/>
        </authorList>
    </citation>
    <scope>NUCLEOTIDE SEQUENCE</scope>
    <source>
        <strain evidence="10">CGMCC 4.7306</strain>
    </source>
</reference>
<evidence type="ECO:0000256" key="6">
    <source>
        <dbReference type="ARBA" id="ARBA00023136"/>
    </source>
</evidence>
<organism evidence="10 11">
    <name type="scientific">Microlunatus endophyticus</name>
    <dbReference type="NCBI Taxonomy" id="1716077"/>
    <lineage>
        <taxon>Bacteria</taxon>
        <taxon>Bacillati</taxon>
        <taxon>Actinomycetota</taxon>
        <taxon>Actinomycetes</taxon>
        <taxon>Propionibacteriales</taxon>
        <taxon>Propionibacteriaceae</taxon>
        <taxon>Microlunatus</taxon>
    </lineage>
</organism>
<dbReference type="RefSeq" id="WP_188896955.1">
    <property type="nucleotide sequence ID" value="NZ_BMMZ01000011.1"/>
</dbReference>
<dbReference type="GO" id="GO:0051301">
    <property type="term" value="P:cell division"/>
    <property type="evidence" value="ECO:0007669"/>
    <property type="project" value="UniProtKB-KW"/>
</dbReference>
<feature type="transmembrane region" description="Helical" evidence="8">
    <location>
        <begin position="31"/>
        <end position="52"/>
    </location>
</feature>
<dbReference type="Proteomes" id="UP000613840">
    <property type="component" value="Unassembled WGS sequence"/>
</dbReference>
<dbReference type="PROSITE" id="PS51779">
    <property type="entry name" value="POTRA"/>
    <property type="match status" value="1"/>
</dbReference>
<sequence>MTISPPDLRINPDTEETALLDFRRRRNRRRLVARILVPLLVLAVVAAGTYLVGFSSVLAVKSVRIAGEKELTSTEIAQVAAVPVGAPMARTDVAAIRQRVAGMKEVESASISRKWPNTVAITVKERTPLFAVADGTSVLLVDRFGVGFRTVSSAGKLPKAAVPADNRAVLVSVGIVVSALPASLQHKVERIRATTKDSITLELTDGDTVFWGSDEQSDLKAQVLVPLLKQKGTRYDVSAPGNPAIR</sequence>
<evidence type="ECO:0000256" key="1">
    <source>
        <dbReference type="ARBA" id="ARBA00004370"/>
    </source>
</evidence>
<dbReference type="InterPro" id="IPR034746">
    <property type="entry name" value="POTRA"/>
</dbReference>
<gene>
    <name evidence="10" type="ORF">GCM10011575_37880</name>
</gene>
<protein>
    <recommendedName>
        <fullName evidence="9">POTRA domain-containing protein</fullName>
    </recommendedName>
</protein>
<evidence type="ECO:0000256" key="5">
    <source>
        <dbReference type="ARBA" id="ARBA00022989"/>
    </source>
</evidence>